<dbReference type="OrthoDB" id="10615817at2759"/>
<sequence>MRSVRINTKAWKKAYTSVRRTHEKEGTGFPLVLARGSASCVVQIIDAWPSCGREQIFQTSVDGAVNVTSSPRHSLLEGRSVLPGGLLLHKIEEVKQSVKGIKCDNFIEWCDEYEESLGHVSGATPTVTGEGYVVNLHAEILRLQDR</sequence>
<proteinExistence type="predicted"/>
<name>A0A834YKI9_TETSI</name>
<protein>
    <submittedName>
        <fullName evidence="1">Uncharacterized protein</fullName>
    </submittedName>
</protein>
<comment type="caution">
    <text evidence="1">The sequence shown here is derived from an EMBL/GenBank/DDBJ whole genome shotgun (WGS) entry which is preliminary data.</text>
</comment>
<dbReference type="EMBL" id="JABCRI010000018">
    <property type="protein sequence ID" value="KAF8389720.1"/>
    <property type="molecule type" value="Genomic_DNA"/>
</dbReference>
<evidence type="ECO:0000313" key="1">
    <source>
        <dbReference type="EMBL" id="KAF8389720.1"/>
    </source>
</evidence>
<evidence type="ECO:0000313" key="2">
    <source>
        <dbReference type="Proteomes" id="UP000655225"/>
    </source>
</evidence>
<organism evidence="1 2">
    <name type="scientific">Tetracentron sinense</name>
    <name type="common">Spur-leaf</name>
    <dbReference type="NCBI Taxonomy" id="13715"/>
    <lineage>
        <taxon>Eukaryota</taxon>
        <taxon>Viridiplantae</taxon>
        <taxon>Streptophyta</taxon>
        <taxon>Embryophyta</taxon>
        <taxon>Tracheophyta</taxon>
        <taxon>Spermatophyta</taxon>
        <taxon>Magnoliopsida</taxon>
        <taxon>Trochodendrales</taxon>
        <taxon>Trochodendraceae</taxon>
        <taxon>Tetracentron</taxon>
    </lineage>
</organism>
<gene>
    <name evidence="1" type="ORF">HHK36_024239</name>
</gene>
<accession>A0A834YKI9</accession>
<reference evidence="1 2" key="1">
    <citation type="submission" date="2020-04" db="EMBL/GenBank/DDBJ databases">
        <title>Plant Genome Project.</title>
        <authorList>
            <person name="Zhang R.-G."/>
        </authorList>
    </citation>
    <scope>NUCLEOTIDE SEQUENCE [LARGE SCALE GENOMIC DNA]</scope>
    <source>
        <strain evidence="1">YNK0</strain>
        <tissue evidence="1">Leaf</tissue>
    </source>
</reference>
<dbReference type="AlphaFoldDB" id="A0A834YKI9"/>
<keyword evidence="2" id="KW-1185">Reference proteome</keyword>
<dbReference type="Proteomes" id="UP000655225">
    <property type="component" value="Unassembled WGS sequence"/>
</dbReference>